<feature type="region of interest" description="Disordered" evidence="1">
    <location>
        <begin position="276"/>
        <end position="481"/>
    </location>
</feature>
<name>A0A023B3I0_GRENI</name>
<sequence>MGEMKMSGEASIRHRVWWIIYMRASRIGSHPYLWALQCGQLLLVKAWHDRLALLQREAAAQKVLDSQVVDGRRRRRSIGHITRRQSPRSASPLVSSSAEFGKGATAEQRPRSGGGSRRPSSPSLFSSPPPSLLATPVLTTPLMATPLLVSPLLASPFSTATPLPVGGLRNGRDSRGTTVEVAEPSARADSSARRTTLNRSAPGANPRSPTLRSSDPRALRRRTSSSNPFDARTSAHARASLRSPSPRSPAAVALLDRTTLDRITLDRSALDRTTCGLTPGVTRSSLNQTATKSTDKKAIRRSSAAASVLRPTSYGSRSTADLAPPLGSPSPPRSLGSSGPGSPQGSSGLGLGSPPLGRSLGPPLGRPCASTPPRSSMASPYPHGAATATPRPRSQNATQLRPATDQGSSDRLKAARPYNNLGSATVGRGSATGGRSSAGQSSQRVSSQRISSQRVSSQRVSSQRVSSQRVSSQRVSSRRGSVTRSANYLSIHWAARLPSQDELWATTDYLGWGVLHYAALSGSAELLQAVAARPRRLRPPPSRHPPPLGSSSHPL</sequence>
<evidence type="ECO:0000313" key="2">
    <source>
        <dbReference type="EMBL" id="EZG55373.1"/>
    </source>
</evidence>
<reference evidence="2" key="1">
    <citation type="submission" date="2013-12" db="EMBL/GenBank/DDBJ databases">
        <authorList>
            <person name="Omoto C.K."/>
            <person name="Sibley D."/>
            <person name="Venepally P."/>
            <person name="Hadjithomas M."/>
            <person name="Karamycheva S."/>
            <person name="Brunk B."/>
            <person name="Roos D."/>
            <person name="Caler E."/>
            <person name="Lorenzi H."/>
        </authorList>
    </citation>
    <scope>NUCLEOTIDE SEQUENCE</scope>
</reference>
<feature type="compositionally biased region" description="Low complexity" evidence="1">
    <location>
        <begin position="87"/>
        <end position="98"/>
    </location>
</feature>
<dbReference type="GeneID" id="22914018"/>
<dbReference type="EMBL" id="AFNH02000850">
    <property type="protein sequence ID" value="EZG55373.1"/>
    <property type="molecule type" value="Genomic_DNA"/>
</dbReference>
<protein>
    <submittedName>
        <fullName evidence="2">Uncharacterized protein</fullName>
    </submittedName>
</protein>
<feature type="non-terminal residue" evidence="2">
    <location>
        <position position="555"/>
    </location>
</feature>
<dbReference type="Proteomes" id="UP000019763">
    <property type="component" value="Unassembled WGS sequence"/>
</dbReference>
<dbReference type="AlphaFoldDB" id="A0A023B3I0"/>
<keyword evidence="3" id="KW-1185">Reference proteome</keyword>
<accession>A0A023B3I0</accession>
<comment type="caution">
    <text evidence="2">The sequence shown here is derived from an EMBL/GenBank/DDBJ whole genome shotgun (WGS) entry which is preliminary data.</text>
</comment>
<feature type="compositionally biased region" description="Polar residues" evidence="1">
    <location>
        <begin position="281"/>
        <end position="292"/>
    </location>
</feature>
<feature type="compositionally biased region" description="Low complexity" evidence="1">
    <location>
        <begin position="333"/>
        <end position="367"/>
    </location>
</feature>
<dbReference type="RefSeq" id="XP_011131597.1">
    <property type="nucleotide sequence ID" value="XM_011133295.1"/>
</dbReference>
<feature type="region of interest" description="Disordered" evidence="1">
    <location>
        <begin position="75"/>
        <end position="132"/>
    </location>
</feature>
<feature type="compositionally biased region" description="Basic residues" evidence="1">
    <location>
        <begin position="75"/>
        <end position="86"/>
    </location>
</feature>
<organism evidence="2 3">
    <name type="scientific">Gregarina niphandrodes</name>
    <name type="common">Septate eugregarine</name>
    <dbReference type="NCBI Taxonomy" id="110365"/>
    <lineage>
        <taxon>Eukaryota</taxon>
        <taxon>Sar</taxon>
        <taxon>Alveolata</taxon>
        <taxon>Apicomplexa</taxon>
        <taxon>Conoidasida</taxon>
        <taxon>Gregarinasina</taxon>
        <taxon>Eugregarinorida</taxon>
        <taxon>Gregarinidae</taxon>
        <taxon>Gregarina</taxon>
    </lineage>
</organism>
<feature type="compositionally biased region" description="Low complexity" evidence="1">
    <location>
        <begin position="117"/>
        <end position="132"/>
    </location>
</feature>
<feature type="compositionally biased region" description="Polar residues" evidence="1">
    <location>
        <begin position="392"/>
        <end position="407"/>
    </location>
</feature>
<feature type="compositionally biased region" description="Low complexity" evidence="1">
    <location>
        <begin position="422"/>
        <end position="481"/>
    </location>
</feature>
<feature type="region of interest" description="Disordered" evidence="1">
    <location>
        <begin position="533"/>
        <end position="555"/>
    </location>
</feature>
<evidence type="ECO:0000256" key="1">
    <source>
        <dbReference type="SAM" id="MobiDB-lite"/>
    </source>
</evidence>
<proteinExistence type="predicted"/>
<gene>
    <name evidence="2" type="ORF">GNI_113840</name>
</gene>
<feature type="compositionally biased region" description="Pro residues" evidence="1">
    <location>
        <begin position="539"/>
        <end position="548"/>
    </location>
</feature>
<feature type="region of interest" description="Disordered" evidence="1">
    <location>
        <begin position="159"/>
        <end position="250"/>
    </location>
</feature>
<feature type="compositionally biased region" description="Low complexity" evidence="1">
    <location>
        <begin position="234"/>
        <end position="250"/>
    </location>
</feature>
<dbReference type="VEuPathDB" id="CryptoDB:GNI_113840"/>
<evidence type="ECO:0000313" key="3">
    <source>
        <dbReference type="Proteomes" id="UP000019763"/>
    </source>
</evidence>